<dbReference type="Proteomes" id="UP000591131">
    <property type="component" value="Unassembled WGS sequence"/>
</dbReference>
<feature type="chain" id="PRO_5029915717" evidence="1">
    <location>
        <begin position="22"/>
        <end position="239"/>
    </location>
</feature>
<accession>A0A7J6L609</accession>
<comment type="caution">
    <text evidence="2">The sequence shown here is derived from an EMBL/GenBank/DDBJ whole genome shotgun (WGS) entry which is preliminary data.</text>
</comment>
<sequence>MSFLVLSSVSLLIMVTQPCFGGSRTLRVPVVASDPNNCLYRKTAGLYCWYILRDKHQVNGGMRLLSNSTGVTSFTSLELSAVLDSGGHPQNVGFWVEGTTAYSSVLFGDVKLDLYLNVPAASRETGRAFEDRWELGFPFSVRSTVQVPHIGSITAIGNATASAIVKKNGNAYMVLDVDTFSRSGSSLSALCGFTVIIRSEDLVTWYYEAYAYLYVKGNKGGYTIQYDAPVLNILDGSLK</sequence>
<keyword evidence="1" id="KW-0732">Signal</keyword>
<reference evidence="2 3" key="1">
    <citation type="submission" date="2020-04" db="EMBL/GenBank/DDBJ databases">
        <title>Perkinsus chesapeaki whole genome sequence.</title>
        <authorList>
            <person name="Bogema D.R."/>
        </authorList>
    </citation>
    <scope>NUCLEOTIDE SEQUENCE [LARGE SCALE GENOMIC DNA]</scope>
    <source>
        <strain evidence="2">ATCC PRA-425</strain>
    </source>
</reference>
<organism evidence="2 3">
    <name type="scientific">Perkinsus chesapeaki</name>
    <name type="common">Clam parasite</name>
    <name type="synonym">Perkinsus andrewsi</name>
    <dbReference type="NCBI Taxonomy" id="330153"/>
    <lineage>
        <taxon>Eukaryota</taxon>
        <taxon>Sar</taxon>
        <taxon>Alveolata</taxon>
        <taxon>Perkinsozoa</taxon>
        <taxon>Perkinsea</taxon>
        <taxon>Perkinsida</taxon>
        <taxon>Perkinsidae</taxon>
        <taxon>Perkinsus</taxon>
    </lineage>
</organism>
<evidence type="ECO:0000256" key="1">
    <source>
        <dbReference type="SAM" id="SignalP"/>
    </source>
</evidence>
<evidence type="ECO:0000313" key="3">
    <source>
        <dbReference type="Proteomes" id="UP000591131"/>
    </source>
</evidence>
<feature type="signal peptide" evidence="1">
    <location>
        <begin position="1"/>
        <end position="21"/>
    </location>
</feature>
<dbReference type="AlphaFoldDB" id="A0A7J6L609"/>
<name>A0A7J6L609_PERCH</name>
<gene>
    <name evidence="2" type="ORF">FOL47_009869</name>
</gene>
<dbReference type="EMBL" id="JAAPAO010000719">
    <property type="protein sequence ID" value="KAF4654599.1"/>
    <property type="molecule type" value="Genomic_DNA"/>
</dbReference>
<evidence type="ECO:0000313" key="2">
    <source>
        <dbReference type="EMBL" id="KAF4654599.1"/>
    </source>
</evidence>
<proteinExistence type="predicted"/>
<protein>
    <submittedName>
        <fullName evidence="2">Uncharacterized protein</fullName>
    </submittedName>
</protein>
<dbReference type="OrthoDB" id="424463at2759"/>
<keyword evidence="3" id="KW-1185">Reference proteome</keyword>